<evidence type="ECO:0000313" key="4">
    <source>
        <dbReference type="EMBL" id="OAQ72616.1"/>
    </source>
</evidence>
<dbReference type="GO" id="GO:0003700">
    <property type="term" value="F:DNA-binding transcription factor activity"/>
    <property type="evidence" value="ECO:0007669"/>
    <property type="project" value="TreeGrafter"/>
</dbReference>
<comment type="subcellular location">
    <subcellularLocation>
        <location evidence="1">Nucleus</location>
    </subcellularLocation>
</comment>
<evidence type="ECO:0000256" key="3">
    <source>
        <dbReference type="SAM" id="MobiDB-lite"/>
    </source>
</evidence>
<dbReference type="RefSeq" id="XP_018148699.1">
    <property type="nucleotide sequence ID" value="XM_018290587.1"/>
</dbReference>
<evidence type="ECO:0000256" key="1">
    <source>
        <dbReference type="ARBA" id="ARBA00004123"/>
    </source>
</evidence>
<dbReference type="InterPro" id="IPR021858">
    <property type="entry name" value="Fun_TF"/>
</dbReference>
<dbReference type="STRING" id="1380566.A0A179G429"/>
<dbReference type="Pfam" id="PF11951">
    <property type="entry name" value="Fungal_trans_2"/>
    <property type="match status" value="1"/>
</dbReference>
<proteinExistence type="predicted"/>
<protein>
    <submittedName>
        <fullName evidence="4">Fungal specific transcription factor domain-containing protein</fullName>
    </submittedName>
</protein>
<dbReference type="Proteomes" id="UP000078397">
    <property type="component" value="Unassembled WGS sequence"/>
</dbReference>
<keyword evidence="2" id="KW-0539">Nucleus</keyword>
<sequence length="510" mass="56971">MARRGPARMKSVASGQRYKSKHTSPTSTGIHINTGSSTTEQQLVNVEAAYSAPPGSLRSVRISQWPFSLDSTESMLLDHYIQRFSRTYPAFSGPTNPFLRVILPLSLQSRVVLDSLLALGGVQSWSNGRFTFEHAMLKLRQKALEGCRCLISELYTPVLETNGEIAQSKQLALTKLVEPQGKEPKILYLLASCVLILLYEKLAGEQVENGTTHLQFLSHVLPANILSQVISTAAQAEMPSTSEGEAFQFIANLFLYNDFVRSTSLRTLSFSDFYLCTAFQEHGFSINESDFQGLQSQYGGRFTFPGLISRLSAGDSSVTDADIAGWDGDLGWLPSFSLMPPLLQEMYERLPITDGSIVFDSSFRHLGSLLSPYEWKEERIISEVYRITGIIYRRQCLARLAGQSDTEIRGPNGGNGRHVQTGNLPSWAVQLIHTLPDKSSLENTLLWPIGIIGKELGADHEIERGVILRRLEALEERFHMKHFGKVKEHLKVYWENSEGREYEDGAILFG</sequence>
<accession>A0A179G429</accession>
<dbReference type="OrthoDB" id="3251668at2759"/>
<dbReference type="KEGG" id="pchm:VFPPC_12810"/>
<dbReference type="PANTHER" id="PTHR37534">
    <property type="entry name" value="TRANSCRIPTIONAL ACTIVATOR PROTEIN UGA3"/>
    <property type="match status" value="1"/>
</dbReference>
<dbReference type="PANTHER" id="PTHR37534:SF7">
    <property type="entry name" value="TRANSCRIPTIONAL ACTIVATOR PROTEIN UGA3"/>
    <property type="match status" value="1"/>
</dbReference>
<dbReference type="AlphaFoldDB" id="A0A179G429"/>
<evidence type="ECO:0000313" key="5">
    <source>
        <dbReference type="Proteomes" id="UP000078397"/>
    </source>
</evidence>
<dbReference type="GO" id="GO:0005634">
    <property type="term" value="C:nucleus"/>
    <property type="evidence" value="ECO:0007669"/>
    <property type="project" value="UniProtKB-SubCell"/>
</dbReference>
<dbReference type="GO" id="GO:0000976">
    <property type="term" value="F:transcription cis-regulatory region binding"/>
    <property type="evidence" value="ECO:0007669"/>
    <property type="project" value="TreeGrafter"/>
</dbReference>
<name>A0A179G429_METCM</name>
<organism evidence="4 5">
    <name type="scientific">Pochonia chlamydosporia 170</name>
    <dbReference type="NCBI Taxonomy" id="1380566"/>
    <lineage>
        <taxon>Eukaryota</taxon>
        <taxon>Fungi</taxon>
        <taxon>Dikarya</taxon>
        <taxon>Ascomycota</taxon>
        <taxon>Pezizomycotina</taxon>
        <taxon>Sordariomycetes</taxon>
        <taxon>Hypocreomycetidae</taxon>
        <taxon>Hypocreales</taxon>
        <taxon>Clavicipitaceae</taxon>
        <taxon>Pochonia</taxon>
    </lineage>
</organism>
<keyword evidence="5" id="KW-1185">Reference proteome</keyword>
<feature type="compositionally biased region" description="Polar residues" evidence="3">
    <location>
        <begin position="23"/>
        <end position="37"/>
    </location>
</feature>
<dbReference type="GO" id="GO:0045944">
    <property type="term" value="P:positive regulation of transcription by RNA polymerase II"/>
    <property type="evidence" value="ECO:0007669"/>
    <property type="project" value="TreeGrafter"/>
</dbReference>
<evidence type="ECO:0000256" key="2">
    <source>
        <dbReference type="ARBA" id="ARBA00023242"/>
    </source>
</evidence>
<gene>
    <name evidence="4" type="ORF">VFPPC_12810</name>
</gene>
<comment type="caution">
    <text evidence="4">The sequence shown here is derived from an EMBL/GenBank/DDBJ whole genome shotgun (WGS) entry which is preliminary data.</text>
</comment>
<dbReference type="GeneID" id="28854581"/>
<reference evidence="4 5" key="1">
    <citation type="journal article" date="2016" name="PLoS Pathog.">
        <title>Biosynthesis of antibiotic leucinostatins in bio-control fungus Purpureocillium lilacinum and their inhibition on phytophthora revealed by genome mining.</title>
        <authorList>
            <person name="Wang G."/>
            <person name="Liu Z."/>
            <person name="Lin R."/>
            <person name="Li E."/>
            <person name="Mao Z."/>
            <person name="Ling J."/>
            <person name="Yang Y."/>
            <person name="Yin W.B."/>
            <person name="Xie B."/>
        </authorList>
    </citation>
    <scope>NUCLEOTIDE SEQUENCE [LARGE SCALE GENOMIC DNA]</scope>
    <source>
        <strain evidence="4">170</strain>
    </source>
</reference>
<feature type="region of interest" description="Disordered" evidence="3">
    <location>
        <begin position="1"/>
        <end position="37"/>
    </location>
</feature>
<dbReference type="EMBL" id="LSBJ02000001">
    <property type="protein sequence ID" value="OAQ72616.1"/>
    <property type="molecule type" value="Genomic_DNA"/>
</dbReference>